<dbReference type="GO" id="GO:0008233">
    <property type="term" value="F:peptidase activity"/>
    <property type="evidence" value="ECO:0007669"/>
    <property type="project" value="UniProtKB-KW"/>
</dbReference>
<reference evidence="6 7" key="1">
    <citation type="journal article" date="2024" name="Nat. Commun.">
        <title>Phylogenomics reveals the evolutionary origins of lichenization in chlorophyte algae.</title>
        <authorList>
            <person name="Puginier C."/>
            <person name="Libourel C."/>
            <person name="Otte J."/>
            <person name="Skaloud P."/>
            <person name="Haon M."/>
            <person name="Grisel S."/>
            <person name="Petersen M."/>
            <person name="Berrin J.G."/>
            <person name="Delaux P.M."/>
            <person name="Dal Grande F."/>
            <person name="Keller J."/>
        </authorList>
    </citation>
    <scope>NUCLEOTIDE SEQUENCE [LARGE SCALE GENOMIC DNA]</scope>
    <source>
        <strain evidence="6 7">SAG 2145</strain>
    </source>
</reference>
<organism evidence="6 7">
    <name type="scientific">Apatococcus lobatus</name>
    <dbReference type="NCBI Taxonomy" id="904363"/>
    <lineage>
        <taxon>Eukaryota</taxon>
        <taxon>Viridiplantae</taxon>
        <taxon>Chlorophyta</taxon>
        <taxon>core chlorophytes</taxon>
        <taxon>Trebouxiophyceae</taxon>
        <taxon>Chlorellales</taxon>
        <taxon>Chlorellaceae</taxon>
        <taxon>Apatococcus</taxon>
    </lineage>
</organism>
<gene>
    <name evidence="6" type="ORF">WJX74_007806</name>
</gene>
<name>A0AAW1QVH0_9CHLO</name>
<dbReference type="Proteomes" id="UP001438707">
    <property type="component" value="Unassembled WGS sequence"/>
</dbReference>
<evidence type="ECO:0000313" key="7">
    <source>
        <dbReference type="Proteomes" id="UP001438707"/>
    </source>
</evidence>
<evidence type="ECO:0000256" key="1">
    <source>
        <dbReference type="ARBA" id="ARBA00008140"/>
    </source>
</evidence>
<comment type="caution">
    <text evidence="6">The sequence shown here is derived from an EMBL/GenBank/DDBJ whole genome shotgun (WGS) entry which is preliminary data.</text>
</comment>
<dbReference type="EMBL" id="JALJOS010000025">
    <property type="protein sequence ID" value="KAK9825308.1"/>
    <property type="molecule type" value="Genomic_DNA"/>
</dbReference>
<evidence type="ECO:0000256" key="4">
    <source>
        <dbReference type="SAM" id="MobiDB-lite"/>
    </source>
</evidence>
<dbReference type="AlphaFoldDB" id="A0AAW1QVH0"/>
<protein>
    <recommendedName>
        <fullName evidence="5">PPPDE domain-containing protein</fullName>
    </recommendedName>
</protein>
<dbReference type="PANTHER" id="PTHR12378:SF7">
    <property type="entry name" value="DESUMOYLATING ISOPEPTIDASE 1"/>
    <property type="match status" value="1"/>
</dbReference>
<evidence type="ECO:0000313" key="6">
    <source>
        <dbReference type="EMBL" id="KAK9825308.1"/>
    </source>
</evidence>
<keyword evidence="3" id="KW-0378">Hydrolase</keyword>
<keyword evidence="7" id="KW-1185">Reference proteome</keyword>
<evidence type="ECO:0000259" key="5">
    <source>
        <dbReference type="PROSITE" id="PS51858"/>
    </source>
</evidence>
<comment type="similarity">
    <text evidence="1">Belongs to the DeSI family.</text>
</comment>
<feature type="region of interest" description="Disordered" evidence="4">
    <location>
        <begin position="150"/>
        <end position="202"/>
    </location>
</feature>
<dbReference type="Gene3D" id="3.90.1720.30">
    <property type="entry name" value="PPPDE domains"/>
    <property type="match status" value="1"/>
</dbReference>
<dbReference type="PROSITE" id="PS51858">
    <property type="entry name" value="PPPDE"/>
    <property type="match status" value="1"/>
</dbReference>
<proteinExistence type="inferred from homology"/>
<evidence type="ECO:0000256" key="2">
    <source>
        <dbReference type="ARBA" id="ARBA00022670"/>
    </source>
</evidence>
<feature type="region of interest" description="Disordered" evidence="4">
    <location>
        <begin position="286"/>
        <end position="309"/>
    </location>
</feature>
<dbReference type="GO" id="GO:0006508">
    <property type="term" value="P:proteolysis"/>
    <property type="evidence" value="ECO:0007669"/>
    <property type="project" value="UniProtKB-KW"/>
</dbReference>
<evidence type="ECO:0000256" key="3">
    <source>
        <dbReference type="ARBA" id="ARBA00022801"/>
    </source>
</evidence>
<keyword evidence="2" id="KW-0645">Protease</keyword>
<feature type="domain" description="PPPDE" evidence="5">
    <location>
        <begin position="6"/>
        <end position="146"/>
    </location>
</feature>
<dbReference type="Pfam" id="PF05903">
    <property type="entry name" value="Peptidase_C97"/>
    <property type="match status" value="1"/>
</dbReference>
<sequence>MGEEAVPVTLHVYELSNGLARALSMQLLGKQIDGVWHTAVVVHGVEHYYGGGLQQAVPGQTPFGPPYTIIDLGNTEVPPELVQDFVQDQATTFSAAKYDLFHHNCNHFSNELSTFLVGHGIPEHITSLPQEVLATPFGQMIAPMLGGMQQQLGSVGQPPLGVPPTASQSQPSAAPLQGAGAGARPPASQPSSSNRPNATAATAREISAATATAVQDMGIPMRGTGAEQLQETAGVPSEAAALRGGAGAKPAAANSGVSQVAAENANSMDLGTSAIDQVAGAGTTANVAAGAKPQPSTKPSPAFDPMKKA</sequence>
<accession>A0AAW1QVH0</accession>
<dbReference type="InterPro" id="IPR042266">
    <property type="entry name" value="PPPDE_sf"/>
</dbReference>
<dbReference type="GO" id="GO:0070646">
    <property type="term" value="P:protein modification by small protein removal"/>
    <property type="evidence" value="ECO:0007669"/>
    <property type="project" value="TreeGrafter"/>
</dbReference>
<dbReference type="PANTHER" id="PTHR12378">
    <property type="entry name" value="DESUMOYLATING ISOPEPTIDASE"/>
    <property type="match status" value="1"/>
</dbReference>
<dbReference type="SMART" id="SM01179">
    <property type="entry name" value="DUF862"/>
    <property type="match status" value="1"/>
</dbReference>
<dbReference type="InterPro" id="IPR008580">
    <property type="entry name" value="PPPDE_dom"/>
</dbReference>